<dbReference type="AlphaFoldDB" id="A0A2J6QQM2"/>
<dbReference type="EMBL" id="KZ613464">
    <property type="protein sequence ID" value="PMD28559.1"/>
    <property type="molecule type" value="Genomic_DNA"/>
</dbReference>
<dbReference type="STRING" id="1745343.A0A2J6QQM2"/>
<evidence type="ECO:0000313" key="3">
    <source>
        <dbReference type="Proteomes" id="UP000235672"/>
    </source>
</evidence>
<keyword evidence="1" id="KW-0812">Transmembrane</keyword>
<dbReference type="Proteomes" id="UP000235672">
    <property type="component" value="Unassembled WGS sequence"/>
</dbReference>
<reference evidence="2 3" key="1">
    <citation type="submission" date="2016-05" db="EMBL/GenBank/DDBJ databases">
        <title>A degradative enzymes factory behind the ericoid mycorrhizal symbiosis.</title>
        <authorList>
            <consortium name="DOE Joint Genome Institute"/>
            <person name="Martino E."/>
            <person name="Morin E."/>
            <person name="Grelet G."/>
            <person name="Kuo A."/>
            <person name="Kohler A."/>
            <person name="Daghino S."/>
            <person name="Barry K."/>
            <person name="Choi C."/>
            <person name="Cichocki N."/>
            <person name="Clum A."/>
            <person name="Copeland A."/>
            <person name="Hainaut M."/>
            <person name="Haridas S."/>
            <person name="Labutti K."/>
            <person name="Lindquist E."/>
            <person name="Lipzen A."/>
            <person name="Khouja H.-R."/>
            <person name="Murat C."/>
            <person name="Ohm R."/>
            <person name="Olson A."/>
            <person name="Spatafora J."/>
            <person name="Veneault-Fourrey C."/>
            <person name="Henrissat B."/>
            <person name="Grigoriev I."/>
            <person name="Martin F."/>
            <person name="Perotto S."/>
        </authorList>
    </citation>
    <scope>NUCLEOTIDE SEQUENCE [LARGE SCALE GENOMIC DNA]</scope>
    <source>
        <strain evidence="2 3">UAMH 7357</strain>
    </source>
</reference>
<keyword evidence="1" id="KW-0472">Membrane</keyword>
<evidence type="ECO:0000313" key="2">
    <source>
        <dbReference type="EMBL" id="PMD28559.1"/>
    </source>
</evidence>
<proteinExistence type="predicted"/>
<keyword evidence="1" id="KW-1133">Transmembrane helix</keyword>
<name>A0A2J6QQM2_9HELO</name>
<organism evidence="2 3">
    <name type="scientific">Hyaloscypha hepaticicola</name>
    <dbReference type="NCBI Taxonomy" id="2082293"/>
    <lineage>
        <taxon>Eukaryota</taxon>
        <taxon>Fungi</taxon>
        <taxon>Dikarya</taxon>
        <taxon>Ascomycota</taxon>
        <taxon>Pezizomycotina</taxon>
        <taxon>Leotiomycetes</taxon>
        <taxon>Helotiales</taxon>
        <taxon>Hyaloscyphaceae</taxon>
        <taxon>Hyaloscypha</taxon>
    </lineage>
</organism>
<sequence>MNNIFDSDGANYNLNTARYRAVDHSTGSLITRKPLLTYTTSLTEENVPISQKRGAKNETGPIWEQTCNCFPICLCPHHRKYPQTIFRLELEQGTTFGFLQQMTGSLSVGSYVATQLLLRPINILALILLGLWSLSPLGSQSCLQLLSVRDNTLTTGNKFPVAYFNTNLKPHFSLDNSTVTLNVFFGGSLLAPASIQSSSVDLWGNVKVPDFSRLQKSVSADSNGWFHIPSSEAVAFSSLIGIPLSGVPKEGNVTLYMGSSYLAVSCYPNITYYGPDGDPNKFERVIGFAQSAPNEVVENNGTFYDVMSSEEGNTDFADSPFSDTNGFPSSFTFDFAINQIYADYTGLLTDYVGDSRVYDPATLLFQSWAGGVVAYCPITTTYLHHPAALSGTIDLRNPSSAFASVPANIGLNTTATGTVLQTMYSKSFGWLCILFLATIAMLFAAVTEIWFSLMTRGPGILGYFSRTLRDSPYLRSSNFGSTMSGRERAKRFRTTRVKLVDVAGENEEGYIAIAEDGSDFHCRLVEERYYK</sequence>
<dbReference type="OrthoDB" id="3692311at2759"/>
<protein>
    <submittedName>
        <fullName evidence="2">Uncharacterized protein</fullName>
    </submittedName>
</protein>
<feature type="transmembrane region" description="Helical" evidence="1">
    <location>
        <begin position="428"/>
        <end position="451"/>
    </location>
</feature>
<keyword evidence="3" id="KW-1185">Reference proteome</keyword>
<accession>A0A2J6QQM2</accession>
<gene>
    <name evidence="2" type="ORF">NA56DRAFT_742680</name>
</gene>
<evidence type="ECO:0000256" key="1">
    <source>
        <dbReference type="SAM" id="Phobius"/>
    </source>
</evidence>